<proteinExistence type="predicted"/>
<evidence type="ECO:0000313" key="1">
    <source>
        <dbReference type="EMBL" id="AWB93568.1"/>
    </source>
</evidence>
<dbReference type="Pfam" id="PF09997">
    <property type="entry name" value="DUF2238"/>
    <property type="match status" value="1"/>
</dbReference>
<evidence type="ECO:0000313" key="2">
    <source>
        <dbReference type="Proteomes" id="UP000244384"/>
    </source>
</evidence>
<gene>
    <name evidence="1" type="ORF">C3E78_15865</name>
</gene>
<dbReference type="KEGG" id="aez:C3E78_15865"/>
<reference evidence="2" key="1">
    <citation type="submission" date="2018-01" db="EMBL/GenBank/DDBJ databases">
        <authorList>
            <person name="Li J."/>
        </authorList>
    </citation>
    <scope>NUCLEOTIDE SEQUENCE [LARGE SCALE GENOMIC DNA]</scope>
    <source>
        <strain evidence="2">592</strain>
    </source>
</reference>
<organism evidence="1 2">
    <name type="scientific">Aeromicrobium chenweiae</name>
    <dbReference type="NCBI Taxonomy" id="2079793"/>
    <lineage>
        <taxon>Bacteria</taxon>
        <taxon>Bacillati</taxon>
        <taxon>Actinomycetota</taxon>
        <taxon>Actinomycetes</taxon>
        <taxon>Propionibacteriales</taxon>
        <taxon>Nocardioidaceae</taxon>
        <taxon>Aeromicrobium</taxon>
    </lineage>
</organism>
<dbReference type="InterPro" id="IPR014509">
    <property type="entry name" value="YjdF-like"/>
</dbReference>
<dbReference type="OrthoDB" id="5179615at2"/>
<protein>
    <submittedName>
        <fullName evidence="1">Uncharacterized protein</fullName>
    </submittedName>
</protein>
<name>A0A2S0WQN0_9ACTN</name>
<dbReference type="Proteomes" id="UP000244384">
    <property type="component" value="Chromosome"/>
</dbReference>
<dbReference type="RefSeq" id="WP_108580052.1">
    <property type="nucleotide sequence ID" value="NZ_CP026952.1"/>
</dbReference>
<dbReference type="EMBL" id="CP026952">
    <property type="protein sequence ID" value="AWB93568.1"/>
    <property type="molecule type" value="Genomic_DNA"/>
</dbReference>
<accession>A0A2S0WQN0</accession>
<accession>A0A5F2EUD1</accession>
<keyword evidence="2" id="KW-1185">Reference proteome</keyword>
<dbReference type="AlphaFoldDB" id="A0A2S0WQN0"/>
<sequence length="222" mass="24501">MTSVAVATRYPAPPVFRSADIAAKTGLILLVTLALLVPGFGNLDGKGLAPRAIGYPLAAFAVPFVWFTWWRQRASFPWTVDFLVTFVCFSDMFGNYLNLYDSVESFDNMMHFVNTGLLAAAFILLTMHRSSTLGAVVERALAFGVSAALLWEIAEYFAFLRWSPERLGAYADTLSDMSLGALGSLIAAFWVHALWRRGRLTEVAPQLELAHQGRTSSRVDAR</sequence>